<proteinExistence type="predicted"/>
<dbReference type="EMBL" id="KB444107">
    <property type="protein sequence ID" value="EMD48307.1"/>
    <property type="molecule type" value="Genomic_DNA"/>
</dbReference>
<dbReference type="AlphaFoldDB" id="M2SBQ8"/>
<reference evidence="1 2" key="1">
    <citation type="submission" date="2013-02" db="EMBL/GenBank/DDBJ databases">
        <authorList>
            <person name="Hannick L."/>
            <person name="Zafar N."/>
            <person name="Lorenzi H."/>
            <person name="Ali I.A."/>
            <person name="Petri W.P."/>
            <person name="Caler E."/>
        </authorList>
    </citation>
    <scope>NUCLEOTIDE SEQUENCE [LARGE SCALE GENOMIC DNA]</scope>
    <source>
        <strain evidence="1 2">KU27</strain>
    </source>
</reference>
<name>M2SBQ8_ENTHI</name>
<protein>
    <submittedName>
        <fullName evidence="1">Uncharacterized protein</fullName>
    </submittedName>
</protein>
<gene>
    <name evidence="1" type="ORF">EHI5A_235660</name>
</gene>
<evidence type="ECO:0000313" key="2">
    <source>
        <dbReference type="Proteomes" id="UP000011755"/>
    </source>
</evidence>
<dbReference type="Proteomes" id="UP000011755">
    <property type="component" value="Unassembled WGS sequence"/>
</dbReference>
<evidence type="ECO:0000313" key="1">
    <source>
        <dbReference type="EMBL" id="EMD48307.1"/>
    </source>
</evidence>
<organism evidence="1 2">
    <name type="scientific">Entamoeba histolytica KU27</name>
    <dbReference type="NCBI Taxonomy" id="885311"/>
    <lineage>
        <taxon>Eukaryota</taxon>
        <taxon>Amoebozoa</taxon>
        <taxon>Evosea</taxon>
        <taxon>Archamoebae</taxon>
        <taxon>Mastigamoebida</taxon>
        <taxon>Entamoebidae</taxon>
        <taxon>Entamoeba</taxon>
    </lineage>
</organism>
<dbReference type="VEuPathDB" id="AmoebaDB:EHI5A_235660"/>
<accession>M2SBQ8</accession>
<sequence>MDNYTTKSDNGIATVVQEVVADFSVLQQKHFNVSIDTANSILRIEQLAKQQQTWIA</sequence>